<reference evidence="9 10" key="1">
    <citation type="submission" date="2025-04" db="UniProtKB">
        <authorList>
            <consortium name="RefSeq"/>
        </authorList>
    </citation>
    <scope>IDENTIFICATION</scope>
    <source>
        <tissue evidence="9 10">Whole body</tissue>
    </source>
</reference>
<dbReference type="GO" id="GO:0001725">
    <property type="term" value="C:stress fiber"/>
    <property type="evidence" value="ECO:0007669"/>
    <property type="project" value="TreeGrafter"/>
</dbReference>
<keyword evidence="5" id="KW-0175">Coiled coil</keyword>
<dbReference type="Proteomes" id="UP000694846">
    <property type="component" value="Unplaced"/>
</dbReference>
<evidence type="ECO:0000256" key="4">
    <source>
        <dbReference type="PROSITE-ProRule" id="PRU00125"/>
    </source>
</evidence>
<dbReference type="InterPro" id="IPR031865">
    <property type="entry name" value="DUF4757"/>
</dbReference>
<feature type="region of interest" description="Disordered" evidence="6">
    <location>
        <begin position="843"/>
        <end position="875"/>
    </location>
</feature>
<feature type="region of interest" description="Disordered" evidence="6">
    <location>
        <begin position="382"/>
        <end position="404"/>
    </location>
</feature>
<dbReference type="PANTHER" id="PTHR15551">
    <property type="entry name" value="LIM DOMAIN ONLY 7"/>
    <property type="match status" value="1"/>
</dbReference>
<feature type="region of interest" description="Disordered" evidence="6">
    <location>
        <begin position="560"/>
        <end position="595"/>
    </location>
</feature>
<feature type="region of interest" description="Disordered" evidence="6">
    <location>
        <begin position="759"/>
        <end position="812"/>
    </location>
</feature>
<sequence>MMSSMKPAPLQFVKLAPSDLYRSAQDQLNKTAAVVVKPNPKEFDAEWQSDLDNWKSNRRKQQEHIIERLVEVKKFETDRLDDGFRKRSKTFNEMIQERGKSGRLRSLPALYQDDDDGNDLSDLGLSRGKKNNADDDDHESSHHHPAVNHEEDVFSGVEEPTAAASSIKVATVTSAVTADHPVAENGYDRAIKDYVDFAESKRTSVAKCEEQQQQQQLQKKQQQPPGPRKPLAEVKRRMSAPKIEEKVMLLKTWSQSTKDLNTGASELPKVDIGKRREIFEKICSETKAATEVLQTAGKQQSASAGAKKKSFVVAAAAAATTTPLSPTLSPPSAAVCTAAAGRHTVEEFSTPETPATVTEPPKAAELTDHQRTVVYDSRNEELQHQHQYRATTEQVEAAADHGDDETVTQLEDGTMAEEEKPIVALEKERVCLVDNENDEYHHHLHHHIRHHQQLSSLSDLVSRHSIDSLDQECGHTAEDPDDGNYPGSCLSAEDSGIHTEDMSSCVSQADDEERSNLQPSPVQQQPQQQQQQQPIDVVQLQHHVDHDTYNMVLELTPVNALEPPKEKPPPPPVDTCPDDDQAKPPQEPAVDSLESAKRIKKEMWMKRSSFLGLEEYANGNAGYEHDLETLKSKPPDLTSFLEEERRLEKLLYSQNKQERPYDSTRIYENVNIPSQKVYVDDGGDSESSQYMRDILQVEEQSRCNQLKNKATQNNIGEKLVKKLKELEEDLNNQECARVGSAHWLPPTRHSMQDISTTVVTNTGPPPLDHTQSMPNLEQQPPIHSQHHQPDDFTWSSQGPRPAQQSVYAKRKQINSQSEKYNYQHWLIQEAEHRRLVDRCNRQIPPGAIASNQPRSRIRPSLPPPPPPSHNKKPLPDSVINTLTQRVQDRLSFNDFHRHDHIGSAPQESMLSVSGKKKCSHCAIELGRGAAMIIESLQLFYHIECFKCCVCCVQLGDGLMGTDVRVRNKKLHCHNCFSSDDGTSCLLNVNQAYC</sequence>
<dbReference type="CDD" id="cd08368">
    <property type="entry name" value="LIM"/>
    <property type="match status" value="1"/>
</dbReference>
<keyword evidence="1 4" id="KW-0479">Metal-binding</keyword>
<evidence type="ECO:0000256" key="5">
    <source>
        <dbReference type="SAM" id="Coils"/>
    </source>
</evidence>
<dbReference type="GO" id="GO:0046872">
    <property type="term" value="F:metal ion binding"/>
    <property type="evidence" value="ECO:0007669"/>
    <property type="project" value="UniProtKB-KW"/>
</dbReference>
<feature type="compositionally biased region" description="Low complexity" evidence="6">
    <location>
        <begin position="211"/>
        <end position="223"/>
    </location>
</feature>
<evidence type="ECO:0000256" key="2">
    <source>
        <dbReference type="ARBA" id="ARBA00022833"/>
    </source>
</evidence>
<organism evidence="8 9">
    <name type="scientific">Sipha flava</name>
    <name type="common">yellow sugarcane aphid</name>
    <dbReference type="NCBI Taxonomy" id="143950"/>
    <lineage>
        <taxon>Eukaryota</taxon>
        <taxon>Metazoa</taxon>
        <taxon>Ecdysozoa</taxon>
        <taxon>Arthropoda</taxon>
        <taxon>Hexapoda</taxon>
        <taxon>Insecta</taxon>
        <taxon>Pterygota</taxon>
        <taxon>Neoptera</taxon>
        <taxon>Paraneoptera</taxon>
        <taxon>Hemiptera</taxon>
        <taxon>Sternorrhyncha</taxon>
        <taxon>Aphidomorpha</taxon>
        <taxon>Aphidoidea</taxon>
        <taxon>Aphididae</taxon>
        <taxon>Sipha</taxon>
    </lineage>
</organism>
<evidence type="ECO:0000313" key="8">
    <source>
        <dbReference type="Proteomes" id="UP000694846"/>
    </source>
</evidence>
<evidence type="ECO:0000313" key="9">
    <source>
        <dbReference type="RefSeq" id="XP_025419888.1"/>
    </source>
</evidence>
<dbReference type="SMART" id="SM00132">
    <property type="entry name" value="LIM"/>
    <property type="match status" value="1"/>
</dbReference>
<dbReference type="GO" id="GO:0051893">
    <property type="term" value="P:regulation of focal adhesion assembly"/>
    <property type="evidence" value="ECO:0007669"/>
    <property type="project" value="TreeGrafter"/>
</dbReference>
<protein>
    <submittedName>
        <fullName evidence="9 10">Uncharacterized protein LOC112690160 isoform X1</fullName>
    </submittedName>
</protein>
<dbReference type="PANTHER" id="PTHR15551:SF3">
    <property type="entry name" value="LIM AND CALPONIN HOMOLOGY DOMAINS-CONTAINING PROTEIN 1"/>
    <property type="match status" value="1"/>
</dbReference>
<evidence type="ECO:0000256" key="3">
    <source>
        <dbReference type="ARBA" id="ARBA00023038"/>
    </source>
</evidence>
<dbReference type="OrthoDB" id="15627at2759"/>
<evidence type="ECO:0000259" key="7">
    <source>
        <dbReference type="PROSITE" id="PS50023"/>
    </source>
</evidence>
<accession>A0A8B8GAG0</accession>
<dbReference type="PROSITE" id="PS50023">
    <property type="entry name" value="LIM_DOMAIN_2"/>
    <property type="match status" value="1"/>
</dbReference>
<feature type="region of interest" description="Disordered" evidence="6">
    <location>
        <begin position="209"/>
        <end position="237"/>
    </location>
</feature>
<feature type="compositionally biased region" description="Polar residues" evidence="6">
    <location>
        <begin position="793"/>
        <end position="806"/>
    </location>
</feature>
<feature type="domain" description="LIM zinc-binding" evidence="7">
    <location>
        <begin position="916"/>
        <end position="982"/>
    </location>
</feature>
<proteinExistence type="predicted"/>
<keyword evidence="8" id="KW-1185">Reference proteome</keyword>
<evidence type="ECO:0000256" key="6">
    <source>
        <dbReference type="SAM" id="MobiDB-lite"/>
    </source>
</evidence>
<keyword evidence="2 4" id="KW-0862">Zinc</keyword>
<dbReference type="RefSeq" id="XP_025419889.1">
    <property type="nucleotide sequence ID" value="XM_025564104.1"/>
</dbReference>
<dbReference type="GO" id="GO:0051496">
    <property type="term" value="P:positive regulation of stress fiber assembly"/>
    <property type="evidence" value="ECO:0007669"/>
    <property type="project" value="TreeGrafter"/>
</dbReference>
<dbReference type="AlphaFoldDB" id="A0A8B8GAG0"/>
<dbReference type="GO" id="GO:0032034">
    <property type="term" value="F:myosin II head/neck binding"/>
    <property type="evidence" value="ECO:0007669"/>
    <property type="project" value="TreeGrafter"/>
</dbReference>
<dbReference type="RefSeq" id="XP_025419888.1">
    <property type="nucleotide sequence ID" value="XM_025564103.1"/>
</dbReference>
<feature type="compositionally biased region" description="Low complexity" evidence="6">
    <location>
        <begin position="518"/>
        <end position="535"/>
    </location>
</feature>
<dbReference type="PROSITE" id="PS00478">
    <property type="entry name" value="LIM_DOMAIN_1"/>
    <property type="match status" value="1"/>
</dbReference>
<dbReference type="InterPro" id="IPR001781">
    <property type="entry name" value="Znf_LIM"/>
</dbReference>
<dbReference type="Gene3D" id="2.10.110.10">
    <property type="entry name" value="Cysteine Rich Protein"/>
    <property type="match status" value="1"/>
</dbReference>
<dbReference type="CTD" id="40583"/>
<dbReference type="GeneID" id="112690160"/>
<evidence type="ECO:0000256" key="1">
    <source>
        <dbReference type="ARBA" id="ARBA00022723"/>
    </source>
</evidence>
<keyword evidence="3 4" id="KW-0440">LIM domain</keyword>
<feature type="region of interest" description="Disordered" evidence="6">
    <location>
        <begin position="96"/>
        <end position="147"/>
    </location>
</feature>
<feature type="coiled-coil region" evidence="5">
    <location>
        <begin position="709"/>
        <end position="736"/>
    </location>
</feature>
<evidence type="ECO:0000313" key="10">
    <source>
        <dbReference type="RefSeq" id="XP_025419889.1"/>
    </source>
</evidence>
<dbReference type="Pfam" id="PF15949">
    <property type="entry name" value="DUF4757"/>
    <property type="match status" value="1"/>
</dbReference>
<feature type="region of interest" description="Disordered" evidence="6">
    <location>
        <begin position="472"/>
        <end position="535"/>
    </location>
</feature>
<gene>
    <name evidence="9 10" type="primary">LOC112690160</name>
</gene>
<name>A0A8B8GAG0_9HEMI</name>